<evidence type="ECO:0000313" key="4">
    <source>
        <dbReference type="EMBL" id="KNB03090.1"/>
    </source>
</evidence>
<feature type="compositionally biased region" description="Basic residues" evidence="2">
    <location>
        <begin position="366"/>
        <end position="375"/>
    </location>
</feature>
<gene>
    <name evidence="4" type="ORF">FOXG_05687</name>
</gene>
<dbReference type="PROSITE" id="PS00028">
    <property type="entry name" value="ZINC_FINGER_C2H2_1"/>
    <property type="match status" value="1"/>
</dbReference>
<dbReference type="OrthoDB" id="5008122at2759"/>
<dbReference type="GeneID" id="28947642"/>
<keyword evidence="1" id="KW-0862">Zinc</keyword>
<keyword evidence="1" id="KW-0479">Metal-binding</keyword>
<dbReference type="GO" id="GO:0008270">
    <property type="term" value="F:zinc ion binding"/>
    <property type="evidence" value="ECO:0007669"/>
    <property type="project" value="UniProtKB-KW"/>
</dbReference>
<dbReference type="InterPro" id="IPR013087">
    <property type="entry name" value="Znf_C2H2_type"/>
</dbReference>
<dbReference type="EMBL" id="DS231701">
    <property type="protein sequence ID" value="KNB03090.1"/>
    <property type="molecule type" value="Genomic_DNA"/>
</dbReference>
<dbReference type="KEGG" id="fox:FOXG_05687"/>
<feature type="region of interest" description="Disordered" evidence="2">
    <location>
        <begin position="356"/>
        <end position="378"/>
    </location>
</feature>
<reference evidence="4" key="2">
    <citation type="journal article" date="2010" name="Nature">
        <title>Comparative genomics reveals mobile pathogenicity chromosomes in Fusarium.</title>
        <authorList>
            <person name="Ma L.J."/>
            <person name="van der Does H.C."/>
            <person name="Borkovich K.A."/>
            <person name="Coleman J.J."/>
            <person name="Daboussi M.J."/>
            <person name="Di Pietro A."/>
            <person name="Dufresne M."/>
            <person name="Freitag M."/>
            <person name="Grabherr M."/>
            <person name="Henrissat B."/>
            <person name="Houterman P.M."/>
            <person name="Kang S."/>
            <person name="Shim W.B."/>
            <person name="Woloshuk C."/>
            <person name="Xie X."/>
            <person name="Xu J.R."/>
            <person name="Antoniw J."/>
            <person name="Baker S.E."/>
            <person name="Bluhm B.H."/>
            <person name="Breakspear A."/>
            <person name="Brown D.W."/>
            <person name="Butchko R.A."/>
            <person name="Chapman S."/>
            <person name="Coulson R."/>
            <person name="Coutinho P.M."/>
            <person name="Danchin E.G."/>
            <person name="Diener A."/>
            <person name="Gale L.R."/>
            <person name="Gardiner D.M."/>
            <person name="Goff S."/>
            <person name="Hammond-Kosack K.E."/>
            <person name="Hilburn K."/>
            <person name="Hua-Van A."/>
            <person name="Jonkers W."/>
            <person name="Kazan K."/>
            <person name="Kodira C.D."/>
            <person name="Koehrsen M."/>
            <person name="Kumar L."/>
            <person name="Lee Y.H."/>
            <person name="Li L."/>
            <person name="Manners J.M."/>
            <person name="Miranda-Saavedra D."/>
            <person name="Mukherjee M."/>
            <person name="Park G."/>
            <person name="Park J."/>
            <person name="Park S.Y."/>
            <person name="Proctor R.H."/>
            <person name="Regev A."/>
            <person name="Ruiz-Roldan M.C."/>
            <person name="Sain D."/>
            <person name="Sakthikumar S."/>
            <person name="Sykes S."/>
            <person name="Schwartz D.C."/>
            <person name="Turgeon B.G."/>
            <person name="Wapinski I."/>
            <person name="Yoder O."/>
            <person name="Young S."/>
            <person name="Zeng Q."/>
            <person name="Zhou S."/>
            <person name="Galagan J."/>
            <person name="Cuomo C.A."/>
            <person name="Kistler H.C."/>
            <person name="Rep M."/>
        </authorList>
    </citation>
    <scope>NUCLEOTIDE SEQUENCE [LARGE SCALE GENOMIC DNA]</scope>
    <source>
        <strain evidence="4">4287</strain>
    </source>
</reference>
<protein>
    <recommendedName>
        <fullName evidence="3">C2H2-type domain-containing protein</fullName>
    </recommendedName>
</protein>
<keyword evidence="1" id="KW-0863">Zinc-finger</keyword>
<name>A0A0J9UV12_FUSO4</name>
<reference evidence="4" key="1">
    <citation type="submission" date="2007-04" db="EMBL/GenBank/DDBJ databases">
        <authorList>
            <consortium name="The Broad Institute Genome Sequencing Platform"/>
            <person name="Birren B."/>
            <person name="Lander E."/>
            <person name="Galagan J."/>
            <person name="Nusbaum C."/>
            <person name="Devon K."/>
            <person name="Ma L.-J."/>
            <person name="Jaffe D."/>
            <person name="Butler J."/>
            <person name="Alvarez P."/>
            <person name="Gnerre S."/>
            <person name="Grabherr M."/>
            <person name="Kleber M."/>
            <person name="Mauceli E."/>
            <person name="Brockman W."/>
            <person name="MacCallum I.A."/>
            <person name="Young S."/>
            <person name="LaButti K."/>
            <person name="DeCaprio D."/>
            <person name="Crawford M."/>
            <person name="Koehrsen M."/>
            <person name="Engels R."/>
            <person name="Montgomery P."/>
            <person name="Pearson M."/>
            <person name="Howarth C."/>
            <person name="Larson L."/>
            <person name="White J."/>
            <person name="O'Leary S."/>
            <person name="Kodira C."/>
            <person name="Zeng Q."/>
            <person name="Yandava C."/>
            <person name="Alvarado L."/>
            <person name="Kistler C."/>
            <person name="Shim W.-B."/>
            <person name="Kang S."/>
            <person name="Woloshuk C."/>
        </authorList>
    </citation>
    <scope>NUCLEOTIDE SEQUENCE</scope>
    <source>
        <strain evidence="4">4287</strain>
    </source>
</reference>
<evidence type="ECO:0000313" key="5">
    <source>
        <dbReference type="Proteomes" id="UP000009097"/>
    </source>
</evidence>
<proteinExistence type="predicted"/>
<dbReference type="RefSeq" id="XP_018241135.1">
    <property type="nucleotide sequence ID" value="XM_018384096.1"/>
</dbReference>
<feature type="region of interest" description="Disordered" evidence="2">
    <location>
        <begin position="403"/>
        <end position="425"/>
    </location>
</feature>
<sequence length="425" mass="47277">MENTPFKDAISAIDGLLAYLMYLDKTGSQMAGLSVYNLGSQRASPFIHIFGKQIKRYWEHLEQIASTQATPSLTNLFNSFNSSTQFCEVAIFTFRNVLVGAKPESLNAIFSLYSLSYIASCCLRRHHNFWDIEVWRNAIRDPQERQVFSDLAVVVWPQVSSISTDDTLKSQMPTLIRLSAPGHQNSSAQGSALGFEFLQDEWLFNDLSNAARELHAMPASSVAIDIENSQRTSSSLQDLQGSAIVSNLICFLTECGDLLHVFSGCGVTTKDLYSCIAFNQGGSEAKNLVNSCLQHLQSEGAFRNASTAGIVSIVERFVALGYLQTPEEVRKYMLCVGRRMIPEDEALADFCQSVSESTSTITRPPPRGRGRRKGPKLIPGREISCGVCGRLFPRTYNRNRHVKTKHPRFQPRPDGDVLIQGSMRL</sequence>
<organism evidence="4 5">
    <name type="scientific">Fusarium oxysporum f. sp. lycopersici (strain 4287 / CBS 123668 / FGSC 9935 / NRRL 34936)</name>
    <name type="common">Fusarium vascular wilt of tomato</name>
    <dbReference type="NCBI Taxonomy" id="426428"/>
    <lineage>
        <taxon>Eukaryota</taxon>
        <taxon>Fungi</taxon>
        <taxon>Dikarya</taxon>
        <taxon>Ascomycota</taxon>
        <taxon>Pezizomycotina</taxon>
        <taxon>Sordariomycetes</taxon>
        <taxon>Hypocreomycetidae</taxon>
        <taxon>Hypocreales</taxon>
        <taxon>Nectriaceae</taxon>
        <taxon>Fusarium</taxon>
        <taxon>Fusarium oxysporum species complex</taxon>
    </lineage>
</organism>
<evidence type="ECO:0000256" key="1">
    <source>
        <dbReference type="PROSITE-ProRule" id="PRU00042"/>
    </source>
</evidence>
<dbReference type="AlphaFoldDB" id="A0A0J9UV12"/>
<evidence type="ECO:0000256" key="2">
    <source>
        <dbReference type="SAM" id="MobiDB-lite"/>
    </source>
</evidence>
<accession>A0A0J9UV12</accession>
<evidence type="ECO:0000259" key="3">
    <source>
        <dbReference type="PROSITE" id="PS50157"/>
    </source>
</evidence>
<dbReference type="PROSITE" id="PS50157">
    <property type="entry name" value="ZINC_FINGER_C2H2_2"/>
    <property type="match status" value="1"/>
</dbReference>
<dbReference type="VEuPathDB" id="FungiDB:FOXG_05687"/>
<feature type="domain" description="C2H2-type" evidence="3">
    <location>
        <begin position="383"/>
        <end position="411"/>
    </location>
</feature>
<dbReference type="Proteomes" id="UP000009097">
    <property type="component" value="Unassembled WGS sequence"/>
</dbReference>